<dbReference type="SUPFAM" id="SSF51182">
    <property type="entry name" value="RmlC-like cupins"/>
    <property type="match status" value="1"/>
</dbReference>
<proteinExistence type="inferred from homology"/>
<comment type="similarity">
    <text evidence="1 2">Belongs to the pirin family.</text>
</comment>
<evidence type="ECO:0000259" key="3">
    <source>
        <dbReference type="Pfam" id="PF02678"/>
    </source>
</evidence>
<dbReference type="PANTHER" id="PTHR43212:SF3">
    <property type="entry name" value="QUERCETIN 2,3-DIOXYGENASE"/>
    <property type="match status" value="1"/>
</dbReference>
<dbReference type="InterPro" id="IPR012093">
    <property type="entry name" value="Pirin"/>
</dbReference>
<reference evidence="6" key="1">
    <citation type="journal article" date="2019" name="Int. J. Syst. Evol. Microbiol.">
        <title>The Global Catalogue of Microorganisms (GCM) 10K type strain sequencing project: providing services to taxonomists for standard genome sequencing and annotation.</title>
        <authorList>
            <consortium name="The Broad Institute Genomics Platform"/>
            <consortium name="The Broad Institute Genome Sequencing Center for Infectious Disease"/>
            <person name="Wu L."/>
            <person name="Ma J."/>
        </authorList>
    </citation>
    <scope>NUCLEOTIDE SEQUENCE [LARGE SCALE GENOMIC DNA]</scope>
    <source>
        <strain evidence="6">KCTC 42498</strain>
    </source>
</reference>
<accession>A0ABW5ISM4</accession>
<dbReference type="CDD" id="cd02910">
    <property type="entry name" value="cupin_Yhhw_N"/>
    <property type="match status" value="1"/>
</dbReference>
<dbReference type="RefSeq" id="WP_377512232.1">
    <property type="nucleotide sequence ID" value="NZ_JBHULU010000037.1"/>
</dbReference>
<organism evidence="5 6">
    <name type="scientific">Pontibacter locisalis</name>
    <dbReference type="NCBI Taxonomy" id="1719035"/>
    <lineage>
        <taxon>Bacteria</taxon>
        <taxon>Pseudomonadati</taxon>
        <taxon>Bacteroidota</taxon>
        <taxon>Cytophagia</taxon>
        <taxon>Cytophagales</taxon>
        <taxon>Hymenobacteraceae</taxon>
        <taxon>Pontibacter</taxon>
    </lineage>
</organism>
<feature type="domain" description="Quercetin 2,3-dioxygenase C-terminal cupin" evidence="4">
    <location>
        <begin position="156"/>
        <end position="232"/>
    </location>
</feature>
<evidence type="ECO:0000313" key="6">
    <source>
        <dbReference type="Proteomes" id="UP001597544"/>
    </source>
</evidence>
<comment type="caution">
    <text evidence="5">The sequence shown here is derived from an EMBL/GenBank/DDBJ whole genome shotgun (WGS) entry which is preliminary data.</text>
</comment>
<evidence type="ECO:0000256" key="2">
    <source>
        <dbReference type="RuleBase" id="RU003457"/>
    </source>
</evidence>
<dbReference type="InterPro" id="IPR011051">
    <property type="entry name" value="RmlC_Cupin_sf"/>
</dbReference>
<evidence type="ECO:0000259" key="4">
    <source>
        <dbReference type="Pfam" id="PF17954"/>
    </source>
</evidence>
<dbReference type="InterPro" id="IPR041602">
    <property type="entry name" value="Quercetinase_C"/>
</dbReference>
<dbReference type="Gene3D" id="2.60.120.10">
    <property type="entry name" value="Jelly Rolls"/>
    <property type="match status" value="2"/>
</dbReference>
<feature type="domain" description="Pirin N-terminal" evidence="3">
    <location>
        <begin position="13"/>
        <end position="118"/>
    </location>
</feature>
<protein>
    <submittedName>
        <fullName evidence="5">Pirin family protein</fullName>
    </submittedName>
</protein>
<gene>
    <name evidence="5" type="ORF">ACFSRY_19645</name>
</gene>
<sequence>MIKLITASERHEANVGDWLSSYYLFSFADYYDPSNIQFGPLRVFNDDRMQGKSELPSHPHAEMEVLTVMLEGELTHKDSLGNEKKLGAGHVQRMSSGTGLTHSEANEGDQPAHFYQLWFLPNKKGIAPSYEQLKVDFQDKKDQLIPLATGQKVLEDVVFMNSNSTVYYGHVGQGNDIEFKTYKIRKTLIYVTEGSILVNNVELDRHDQIRLEELEAVAVHGTSEASFILIDVPALEVNY</sequence>
<dbReference type="PIRSF" id="PIRSF006232">
    <property type="entry name" value="Pirin"/>
    <property type="match status" value="1"/>
</dbReference>
<dbReference type="InterPro" id="IPR014710">
    <property type="entry name" value="RmlC-like_jellyroll"/>
</dbReference>
<dbReference type="InterPro" id="IPR003829">
    <property type="entry name" value="Pirin_N_dom"/>
</dbReference>
<dbReference type="PANTHER" id="PTHR43212">
    <property type="entry name" value="QUERCETIN 2,3-DIOXYGENASE"/>
    <property type="match status" value="1"/>
</dbReference>
<dbReference type="Pfam" id="PF02678">
    <property type="entry name" value="Pirin"/>
    <property type="match status" value="1"/>
</dbReference>
<keyword evidence="6" id="KW-1185">Reference proteome</keyword>
<dbReference type="Proteomes" id="UP001597544">
    <property type="component" value="Unassembled WGS sequence"/>
</dbReference>
<dbReference type="EMBL" id="JBHULU010000037">
    <property type="protein sequence ID" value="MFD2516096.1"/>
    <property type="molecule type" value="Genomic_DNA"/>
</dbReference>
<evidence type="ECO:0000313" key="5">
    <source>
        <dbReference type="EMBL" id="MFD2516096.1"/>
    </source>
</evidence>
<evidence type="ECO:0000256" key="1">
    <source>
        <dbReference type="ARBA" id="ARBA00008416"/>
    </source>
</evidence>
<name>A0ABW5ISM4_9BACT</name>
<dbReference type="Pfam" id="PF17954">
    <property type="entry name" value="Pirin_C_2"/>
    <property type="match status" value="1"/>
</dbReference>